<evidence type="ECO:0000256" key="5">
    <source>
        <dbReference type="ARBA" id="ARBA00023237"/>
    </source>
</evidence>
<comment type="subcellular location">
    <subcellularLocation>
        <location evidence="1">Cell outer membrane</location>
    </subcellularLocation>
</comment>
<dbReference type="InterPro" id="IPR011990">
    <property type="entry name" value="TPR-like_helical_dom_sf"/>
</dbReference>
<dbReference type="PATRIC" id="fig|1379870.5.peg.3991"/>
<feature type="domain" description="SusD-like N-terminal" evidence="7">
    <location>
        <begin position="21"/>
        <end position="228"/>
    </location>
</feature>
<dbReference type="GO" id="GO:0009279">
    <property type="term" value="C:cell outer membrane"/>
    <property type="evidence" value="ECO:0007669"/>
    <property type="project" value="UniProtKB-SubCell"/>
</dbReference>
<dbReference type="CDD" id="cd08977">
    <property type="entry name" value="SusD"/>
    <property type="match status" value="1"/>
</dbReference>
<dbReference type="KEGG" id="srd:SD10_18455"/>
<name>A0A0E3ZXR4_9BACT</name>
<dbReference type="EMBL" id="CP010429">
    <property type="protein sequence ID" value="AKD56593.1"/>
    <property type="molecule type" value="Genomic_DNA"/>
</dbReference>
<evidence type="ECO:0000313" key="9">
    <source>
        <dbReference type="Proteomes" id="UP000033054"/>
    </source>
</evidence>
<sequence length="505" mass="55774">MKTRLIATWLLGIALTGCQKDFLTVIPETALSSATFFKTEADFQQAVNGAYVPFRQMYNERAWVLEEMHSDNTYYARNTLYGAVDPTENVADFAVPTANGVTANDNVLQQFRLNYVVISRANQILSLIDGTGITFTSEAIKNNIKGQALFLRAFSYFDLVRLFGKVPLHLTPVTGREDAALPLSSTEEIYAQIEKDALAASTALPNKATQEAGRATSGAAKTLLANLYITQKKWAQAEPVLRDVITKDGYSLMPDYNDAFSYTNTNKNNAESVFEIQYLEGSAGYNGNQIYRFLPSPITAAEIAPIVGTSNPQPTSQESNNIPTPDLIAAYESGDKRKDISIGTVTLSTSLRAEKKYPYIKKYARPHALNNNTGQNWPVYRYAEVLLFMAEALNEQGKAGEAAGHLNKVRDRAGLAPTKASSQADMREAIFRERRVELAFENKRWFDLTRTGRVKEIIGAYGAKVKANPADYYFPAGAVPPPNAFTVLDDYYGLPAVESALTPYF</sequence>
<dbReference type="InterPro" id="IPR012944">
    <property type="entry name" value="SusD_RagB_dom"/>
</dbReference>
<evidence type="ECO:0000259" key="6">
    <source>
        <dbReference type="Pfam" id="PF07980"/>
    </source>
</evidence>
<dbReference type="RefSeq" id="WP_046575764.1">
    <property type="nucleotide sequence ID" value="NZ_CP010429.1"/>
</dbReference>
<comment type="similarity">
    <text evidence="2">Belongs to the SusD family.</text>
</comment>
<accession>A0A0E3ZXR4</accession>
<reference evidence="8 9" key="1">
    <citation type="journal article" date="2014" name="Curr. Microbiol.">
        <title>Spirosoma radiotolerans sp. nov., a gamma-radiation-resistant bacterium isolated from gamma ray-irradiated soil.</title>
        <authorList>
            <person name="Lee J.J."/>
            <person name="Srinivasan S."/>
            <person name="Lim S."/>
            <person name="Joe M."/>
            <person name="Im S."/>
            <person name="Bae S.I."/>
            <person name="Park K.R."/>
            <person name="Han J.H."/>
            <person name="Park S.H."/>
            <person name="Joo B.M."/>
            <person name="Park S.J."/>
            <person name="Kim M.K."/>
        </authorList>
    </citation>
    <scope>NUCLEOTIDE SEQUENCE [LARGE SCALE GENOMIC DNA]</scope>
    <source>
        <strain evidence="8 9">DG5A</strain>
    </source>
</reference>
<keyword evidence="4" id="KW-0472">Membrane</keyword>
<evidence type="ECO:0000313" key="8">
    <source>
        <dbReference type="EMBL" id="AKD56593.1"/>
    </source>
</evidence>
<dbReference type="Pfam" id="PF07980">
    <property type="entry name" value="SusD_RagB"/>
    <property type="match status" value="1"/>
</dbReference>
<feature type="domain" description="RagB/SusD" evidence="6">
    <location>
        <begin position="336"/>
        <end position="471"/>
    </location>
</feature>
<organism evidence="8 9">
    <name type="scientific">Spirosoma radiotolerans</name>
    <dbReference type="NCBI Taxonomy" id="1379870"/>
    <lineage>
        <taxon>Bacteria</taxon>
        <taxon>Pseudomonadati</taxon>
        <taxon>Bacteroidota</taxon>
        <taxon>Cytophagia</taxon>
        <taxon>Cytophagales</taxon>
        <taxon>Cytophagaceae</taxon>
        <taxon>Spirosoma</taxon>
    </lineage>
</organism>
<dbReference type="Proteomes" id="UP000033054">
    <property type="component" value="Chromosome"/>
</dbReference>
<dbReference type="Gene3D" id="1.25.40.390">
    <property type="match status" value="1"/>
</dbReference>
<evidence type="ECO:0000256" key="1">
    <source>
        <dbReference type="ARBA" id="ARBA00004442"/>
    </source>
</evidence>
<dbReference type="InterPro" id="IPR033985">
    <property type="entry name" value="SusD-like_N"/>
</dbReference>
<dbReference type="AlphaFoldDB" id="A0A0E3ZXR4"/>
<evidence type="ECO:0000256" key="4">
    <source>
        <dbReference type="ARBA" id="ARBA00023136"/>
    </source>
</evidence>
<protein>
    <submittedName>
        <fullName evidence="8">Membrane protein</fullName>
    </submittedName>
</protein>
<keyword evidence="9" id="KW-1185">Reference proteome</keyword>
<dbReference type="OrthoDB" id="636214at2"/>
<evidence type="ECO:0000256" key="3">
    <source>
        <dbReference type="ARBA" id="ARBA00022729"/>
    </source>
</evidence>
<dbReference type="HOGENOM" id="CLU_015553_1_4_10"/>
<gene>
    <name evidence="8" type="ORF">SD10_18455</name>
</gene>
<dbReference type="STRING" id="1379870.SD10_18455"/>
<dbReference type="PROSITE" id="PS51257">
    <property type="entry name" value="PROKAR_LIPOPROTEIN"/>
    <property type="match status" value="1"/>
</dbReference>
<proteinExistence type="inferred from homology"/>
<evidence type="ECO:0000259" key="7">
    <source>
        <dbReference type="Pfam" id="PF14322"/>
    </source>
</evidence>
<keyword evidence="3" id="KW-0732">Signal</keyword>
<dbReference type="Pfam" id="PF14322">
    <property type="entry name" value="SusD-like_3"/>
    <property type="match status" value="1"/>
</dbReference>
<keyword evidence="5" id="KW-0998">Cell outer membrane</keyword>
<dbReference type="SUPFAM" id="SSF48452">
    <property type="entry name" value="TPR-like"/>
    <property type="match status" value="1"/>
</dbReference>
<evidence type="ECO:0000256" key="2">
    <source>
        <dbReference type="ARBA" id="ARBA00006275"/>
    </source>
</evidence>